<dbReference type="OrthoDB" id="5379619at2759"/>
<dbReference type="GeneID" id="63756316"/>
<evidence type="ECO:0000313" key="2">
    <source>
        <dbReference type="EMBL" id="OJJ52068.1"/>
    </source>
</evidence>
<reference evidence="3" key="1">
    <citation type="journal article" date="2017" name="Genome Biol.">
        <title>Comparative genomics reveals high biological diversity and specific adaptations in the industrially and medically important fungal genus Aspergillus.</title>
        <authorList>
            <person name="de Vries R.P."/>
            <person name="Riley R."/>
            <person name="Wiebenga A."/>
            <person name="Aguilar-Osorio G."/>
            <person name="Amillis S."/>
            <person name="Uchima C.A."/>
            <person name="Anderluh G."/>
            <person name="Asadollahi M."/>
            <person name="Askin M."/>
            <person name="Barry K."/>
            <person name="Battaglia E."/>
            <person name="Bayram O."/>
            <person name="Benocci T."/>
            <person name="Braus-Stromeyer S.A."/>
            <person name="Caldana C."/>
            <person name="Canovas D."/>
            <person name="Cerqueira G.C."/>
            <person name="Chen F."/>
            <person name="Chen W."/>
            <person name="Choi C."/>
            <person name="Clum A."/>
            <person name="Dos Santos R.A."/>
            <person name="Damasio A.R."/>
            <person name="Diallinas G."/>
            <person name="Emri T."/>
            <person name="Fekete E."/>
            <person name="Flipphi M."/>
            <person name="Freyberg S."/>
            <person name="Gallo A."/>
            <person name="Gournas C."/>
            <person name="Habgood R."/>
            <person name="Hainaut M."/>
            <person name="Harispe M.L."/>
            <person name="Henrissat B."/>
            <person name="Hilden K.S."/>
            <person name="Hope R."/>
            <person name="Hossain A."/>
            <person name="Karabika E."/>
            <person name="Karaffa L."/>
            <person name="Karanyi Z."/>
            <person name="Krasevec N."/>
            <person name="Kuo A."/>
            <person name="Kusch H."/>
            <person name="LaButti K."/>
            <person name="Lagendijk E.L."/>
            <person name="Lapidus A."/>
            <person name="Levasseur A."/>
            <person name="Lindquist E."/>
            <person name="Lipzen A."/>
            <person name="Logrieco A.F."/>
            <person name="MacCabe A."/>
            <person name="Maekelae M.R."/>
            <person name="Malavazi I."/>
            <person name="Melin P."/>
            <person name="Meyer V."/>
            <person name="Mielnichuk N."/>
            <person name="Miskei M."/>
            <person name="Molnar A.P."/>
            <person name="Mule G."/>
            <person name="Ngan C.Y."/>
            <person name="Orejas M."/>
            <person name="Orosz E."/>
            <person name="Ouedraogo J.P."/>
            <person name="Overkamp K.M."/>
            <person name="Park H.-S."/>
            <person name="Perrone G."/>
            <person name="Piumi F."/>
            <person name="Punt P.J."/>
            <person name="Ram A.F."/>
            <person name="Ramon A."/>
            <person name="Rauscher S."/>
            <person name="Record E."/>
            <person name="Riano-Pachon D.M."/>
            <person name="Robert V."/>
            <person name="Roehrig J."/>
            <person name="Ruller R."/>
            <person name="Salamov A."/>
            <person name="Salih N.S."/>
            <person name="Samson R.A."/>
            <person name="Sandor E."/>
            <person name="Sanguinetti M."/>
            <person name="Schuetze T."/>
            <person name="Sepcic K."/>
            <person name="Shelest E."/>
            <person name="Sherlock G."/>
            <person name="Sophianopoulou V."/>
            <person name="Squina F.M."/>
            <person name="Sun H."/>
            <person name="Susca A."/>
            <person name="Todd R.B."/>
            <person name="Tsang A."/>
            <person name="Unkles S.E."/>
            <person name="van de Wiele N."/>
            <person name="van Rossen-Uffink D."/>
            <person name="Oliveira J.V."/>
            <person name="Vesth T.C."/>
            <person name="Visser J."/>
            <person name="Yu J.-H."/>
            <person name="Zhou M."/>
            <person name="Andersen M.R."/>
            <person name="Archer D.B."/>
            <person name="Baker S.E."/>
            <person name="Benoit I."/>
            <person name="Brakhage A.A."/>
            <person name="Braus G.H."/>
            <person name="Fischer R."/>
            <person name="Frisvad J.C."/>
            <person name="Goldman G.H."/>
            <person name="Houbraken J."/>
            <person name="Oakley B."/>
            <person name="Pocsi I."/>
            <person name="Scazzocchio C."/>
            <person name="Seiboth B."/>
            <person name="vanKuyk P.A."/>
            <person name="Wortman J."/>
            <person name="Dyer P.S."/>
            <person name="Grigoriev I.V."/>
        </authorList>
    </citation>
    <scope>NUCLEOTIDE SEQUENCE [LARGE SCALE GENOMIC DNA]</scope>
    <source>
        <strain evidence="3">CBS 593.65</strain>
    </source>
</reference>
<dbReference type="InterPro" id="IPR036397">
    <property type="entry name" value="RNaseH_sf"/>
</dbReference>
<organism evidence="2 3">
    <name type="scientific">Aspergillus sydowii CBS 593.65</name>
    <dbReference type="NCBI Taxonomy" id="1036612"/>
    <lineage>
        <taxon>Eukaryota</taxon>
        <taxon>Fungi</taxon>
        <taxon>Dikarya</taxon>
        <taxon>Ascomycota</taxon>
        <taxon>Pezizomycotina</taxon>
        <taxon>Eurotiomycetes</taxon>
        <taxon>Eurotiomycetidae</taxon>
        <taxon>Eurotiales</taxon>
        <taxon>Aspergillaceae</taxon>
        <taxon>Aspergillus</taxon>
        <taxon>Aspergillus subgen. Nidulantes</taxon>
    </lineage>
</organism>
<feature type="domain" description="Tc1-like transposase DDE" evidence="1">
    <location>
        <begin position="1"/>
        <end position="53"/>
    </location>
</feature>
<evidence type="ECO:0000313" key="3">
    <source>
        <dbReference type="Proteomes" id="UP000184356"/>
    </source>
</evidence>
<dbReference type="EMBL" id="KV878605">
    <property type="protein sequence ID" value="OJJ52068.1"/>
    <property type="molecule type" value="Genomic_DNA"/>
</dbReference>
<dbReference type="InterPro" id="IPR038717">
    <property type="entry name" value="Tc1-like_DDE_dom"/>
</dbReference>
<dbReference type="STRING" id="1036612.A0A1L9SY04"/>
<dbReference type="GO" id="GO:0003676">
    <property type="term" value="F:nucleic acid binding"/>
    <property type="evidence" value="ECO:0007669"/>
    <property type="project" value="InterPro"/>
</dbReference>
<keyword evidence="3" id="KW-1185">Reference proteome</keyword>
<dbReference type="Gene3D" id="3.30.420.10">
    <property type="entry name" value="Ribonuclease H-like superfamily/Ribonuclease H"/>
    <property type="match status" value="1"/>
</dbReference>
<dbReference type="RefSeq" id="XP_040695874.1">
    <property type="nucleotide sequence ID" value="XM_040840243.1"/>
</dbReference>
<dbReference type="Proteomes" id="UP000184356">
    <property type="component" value="Unassembled WGS sequence"/>
</dbReference>
<gene>
    <name evidence="2" type="ORF">ASPSYDRAFT_1170516</name>
</gene>
<dbReference type="AlphaFoldDB" id="A0A1L9SY04"/>
<name>A0A1L9SY04_9EURO</name>
<sequence length="54" mass="6217">MVVILDNISIYINNSITEAVEATGHIIYYLSLYSPDYNPIKLTFLVLKAWIKQN</sequence>
<dbReference type="VEuPathDB" id="FungiDB:ASPSYDRAFT_1170516"/>
<protein>
    <recommendedName>
        <fullName evidence="1">Tc1-like transposase DDE domain-containing protein</fullName>
    </recommendedName>
</protein>
<evidence type="ECO:0000259" key="1">
    <source>
        <dbReference type="Pfam" id="PF13358"/>
    </source>
</evidence>
<dbReference type="Pfam" id="PF13358">
    <property type="entry name" value="DDE_3"/>
    <property type="match status" value="1"/>
</dbReference>
<accession>A0A1L9SY04</accession>
<proteinExistence type="predicted"/>